<dbReference type="EMBL" id="CM043769">
    <property type="protein sequence ID" value="KAI4841366.1"/>
    <property type="molecule type" value="Genomic_DNA"/>
</dbReference>
<dbReference type="Proteomes" id="UP001056978">
    <property type="component" value="Chromosome 1"/>
</dbReference>
<evidence type="ECO:0000313" key="1">
    <source>
        <dbReference type="EMBL" id="KAI4841366.1"/>
    </source>
</evidence>
<name>A0ACB9YHP5_PLABR</name>
<organism evidence="1 2">
    <name type="scientific">Plasmodium brasilianum</name>
    <dbReference type="NCBI Taxonomy" id="5824"/>
    <lineage>
        <taxon>Eukaryota</taxon>
        <taxon>Sar</taxon>
        <taxon>Alveolata</taxon>
        <taxon>Apicomplexa</taxon>
        <taxon>Aconoidasida</taxon>
        <taxon>Haemosporida</taxon>
        <taxon>Plasmodiidae</taxon>
        <taxon>Plasmodium</taxon>
        <taxon>Plasmodium (Plasmodium)</taxon>
    </lineage>
</organism>
<protein>
    <submittedName>
        <fullName evidence="1">Uncharacterized protein</fullName>
    </submittedName>
</protein>
<gene>
    <name evidence="1" type="ORF">MKS88_000607</name>
</gene>
<sequence>MENCITSHLSVSGYSYFRFFSIDTFKNTTKYLNDITNSLKKETKKEKFREGCKGLAKYLIQHKNPPPYQDKVMWEKILYSWAKSYYSKLDKHGGCPVIIDEKDLALLNLKYEVEDFCEEKESRIRGIPCYKNERINIKDCNEVCASKINEYNTWINGRKSYFNSKKDTIISKCNNQPSHFPSRQCNILGSSIFKTLSECKIKRVDSQLPSAHKEEKKDVQAETQNTFNIPSTGKVSTQEIVKSSQEDQIQTEKYTTHDQEIRQEPQSQTNLQLSTEPLSTAKKVTRIQDVSTGLDSNSITLLQPENEGLLQSTSIILQNKDSYVSLAPHSPENSPLTAEASVSSSVPVEYSGPFKILGILKKNKNLRRQVKFLRLLIPSFSNNNSKHFTDDHFENPIYDDEEIIKKIKINELTKNVNSSKQQKDRSKTIIEVHMQVLEECRNEDWENKKEEFLKICLDEFKKKDYRTYPNLTYNDLITENIKSSNDIEKQNILWNKWVETHRYLFAKLKKEDWYNNLKNEWKKELAYIQEIDKLKKKSSNENRKIPFLEIEKDLWKQWISKNCNIIEQYLEQEWLKILTEKFQSISEECVSEETINYISLINIEELQNKENYKELYKYIKKKLLTKLCILVLMSILEECTKEVNFDNRESYLNSSINEWKAEVYSGNKQEITENTIEYINSDIENKRNKEFHNHIGKDSFRNEIEEWIIEDDIYANSIVNDGTIKKSHDIAERHTS</sequence>
<reference evidence="1" key="1">
    <citation type="submission" date="2022-06" db="EMBL/GenBank/DDBJ databases">
        <title>The First Complete Genome of the Simian Malaria Parasite Plasmodium brasilianum.</title>
        <authorList>
            <person name="Bajic M."/>
            <person name="Ravishankar S."/>
        </authorList>
    </citation>
    <scope>NUCLEOTIDE SEQUENCE</scope>
    <source>
        <strain evidence="1">Bolivian I</strain>
    </source>
</reference>
<keyword evidence="2" id="KW-1185">Reference proteome</keyword>
<accession>A0ACB9YHP5</accession>
<evidence type="ECO:0000313" key="2">
    <source>
        <dbReference type="Proteomes" id="UP001056978"/>
    </source>
</evidence>
<proteinExistence type="predicted"/>
<comment type="caution">
    <text evidence="1">The sequence shown here is derived from an EMBL/GenBank/DDBJ whole genome shotgun (WGS) entry which is preliminary data.</text>
</comment>